<dbReference type="CDD" id="cd11660">
    <property type="entry name" value="SANT_TRF"/>
    <property type="match status" value="1"/>
</dbReference>
<feature type="domain" description="Myb-like" evidence="1">
    <location>
        <begin position="118"/>
        <end position="170"/>
    </location>
</feature>
<organism evidence="4">
    <name type="scientific">Taenia asiatica</name>
    <name type="common">Asian tapeworm</name>
    <dbReference type="NCBI Taxonomy" id="60517"/>
    <lineage>
        <taxon>Eukaryota</taxon>
        <taxon>Metazoa</taxon>
        <taxon>Spiralia</taxon>
        <taxon>Lophotrochozoa</taxon>
        <taxon>Platyhelminthes</taxon>
        <taxon>Cestoda</taxon>
        <taxon>Eucestoda</taxon>
        <taxon>Cyclophyllidea</taxon>
        <taxon>Taeniidae</taxon>
        <taxon>Taenia</taxon>
    </lineage>
</organism>
<protein>
    <submittedName>
        <fullName evidence="4">Myb-like domain-containing protein</fullName>
    </submittedName>
</protein>
<dbReference type="InterPro" id="IPR001005">
    <property type="entry name" value="SANT/Myb"/>
</dbReference>
<dbReference type="AlphaFoldDB" id="A0A0R3WDU2"/>
<dbReference type="EMBL" id="UYRS01018936">
    <property type="protein sequence ID" value="VDK41353.1"/>
    <property type="molecule type" value="Genomic_DNA"/>
</dbReference>
<dbReference type="SMART" id="SM00717">
    <property type="entry name" value="SANT"/>
    <property type="match status" value="1"/>
</dbReference>
<dbReference type="PROSITE" id="PS50090">
    <property type="entry name" value="MYB_LIKE"/>
    <property type="match status" value="1"/>
</dbReference>
<name>A0A0R3WDU2_TAEAS</name>
<dbReference type="WBParaSite" id="TASK_0000894701-mRNA-1">
    <property type="protein sequence ID" value="TASK_0000894701-mRNA-1"/>
    <property type="gene ID" value="TASK_0000894701"/>
</dbReference>
<evidence type="ECO:0000313" key="3">
    <source>
        <dbReference type="Proteomes" id="UP000282613"/>
    </source>
</evidence>
<dbReference type="OrthoDB" id="608866at2759"/>
<dbReference type="Proteomes" id="UP000282613">
    <property type="component" value="Unassembled WGS sequence"/>
</dbReference>
<sequence length="193" mass="21953">MDNQVSFLAANCPDLSANTIRLSINCMLSEFALHEKSDTAAELKSLPQSTPIKRCQMKKLLPSFPTNLLDELSTPPNSPTEKFPKSKVPKKARNLSLTLLNCEHNDAASTVTDCVVRRRKSWTLSETLILWHAVQLALPNPPSWAKIRDEFFASSRRTNVDLKDRWRVVMRDPALQAYIRQCYDKWLASKNPT</sequence>
<dbReference type="Gene3D" id="1.10.246.220">
    <property type="match status" value="1"/>
</dbReference>
<proteinExistence type="predicted"/>
<reference evidence="2 3" key="2">
    <citation type="submission" date="2018-11" db="EMBL/GenBank/DDBJ databases">
        <authorList>
            <consortium name="Pathogen Informatics"/>
        </authorList>
    </citation>
    <scope>NUCLEOTIDE SEQUENCE [LARGE SCALE GENOMIC DNA]</scope>
</reference>
<reference evidence="4" key="1">
    <citation type="submission" date="2017-02" db="UniProtKB">
        <authorList>
            <consortium name="WormBaseParasite"/>
        </authorList>
    </citation>
    <scope>IDENTIFICATION</scope>
</reference>
<accession>A0A0R3WDU2</accession>
<dbReference type="InterPro" id="IPR009057">
    <property type="entry name" value="Homeodomain-like_sf"/>
</dbReference>
<evidence type="ECO:0000313" key="2">
    <source>
        <dbReference type="EMBL" id="VDK41353.1"/>
    </source>
</evidence>
<gene>
    <name evidence="2" type="ORF">TASK_LOCUS8948</name>
</gene>
<evidence type="ECO:0000313" key="4">
    <source>
        <dbReference type="WBParaSite" id="TASK_0000894701-mRNA-1"/>
    </source>
</evidence>
<dbReference type="SUPFAM" id="SSF46689">
    <property type="entry name" value="Homeodomain-like"/>
    <property type="match status" value="1"/>
</dbReference>
<evidence type="ECO:0000259" key="1">
    <source>
        <dbReference type="PROSITE" id="PS50090"/>
    </source>
</evidence>
<keyword evidence="3" id="KW-1185">Reference proteome</keyword>